<dbReference type="CDD" id="cd04301">
    <property type="entry name" value="NAT_SF"/>
    <property type="match status" value="1"/>
</dbReference>
<dbReference type="AlphaFoldDB" id="A0ABD2NUJ9"/>
<dbReference type="PANTHER" id="PTHR20905:SF28">
    <property type="entry name" value="GH28833P-RELATED"/>
    <property type="match status" value="1"/>
</dbReference>
<reference evidence="1 2" key="1">
    <citation type="journal article" date="2021" name="BMC Biol.">
        <title>Horizontally acquired antibacterial genes associated with adaptive radiation of ladybird beetles.</title>
        <authorList>
            <person name="Li H.S."/>
            <person name="Tang X.F."/>
            <person name="Huang Y.H."/>
            <person name="Xu Z.Y."/>
            <person name="Chen M.L."/>
            <person name="Du X.Y."/>
            <person name="Qiu B.Y."/>
            <person name="Chen P.T."/>
            <person name="Zhang W."/>
            <person name="Slipinski A."/>
            <person name="Escalona H.E."/>
            <person name="Waterhouse R.M."/>
            <person name="Zwick A."/>
            <person name="Pang H."/>
        </authorList>
    </citation>
    <scope>NUCLEOTIDE SEQUENCE [LARGE SCALE GENOMIC DNA]</scope>
    <source>
        <strain evidence="1">SYSU2018</strain>
    </source>
</reference>
<dbReference type="Proteomes" id="UP001516400">
    <property type="component" value="Unassembled WGS sequence"/>
</dbReference>
<evidence type="ECO:0000313" key="2">
    <source>
        <dbReference type="Proteomes" id="UP001516400"/>
    </source>
</evidence>
<accession>A0ABD2NUJ9</accession>
<name>A0ABD2NUJ9_9CUCU</name>
<dbReference type="EMBL" id="JABFTP020000144">
    <property type="protein sequence ID" value="KAL3282315.1"/>
    <property type="molecule type" value="Genomic_DNA"/>
</dbReference>
<evidence type="ECO:0000313" key="1">
    <source>
        <dbReference type="EMBL" id="KAL3282315.1"/>
    </source>
</evidence>
<evidence type="ECO:0008006" key="3">
    <source>
        <dbReference type="Google" id="ProtNLM"/>
    </source>
</evidence>
<dbReference type="SUPFAM" id="SSF55729">
    <property type="entry name" value="Acyl-CoA N-acyltransferases (Nat)"/>
    <property type="match status" value="1"/>
</dbReference>
<organism evidence="1 2">
    <name type="scientific">Cryptolaemus montrouzieri</name>
    <dbReference type="NCBI Taxonomy" id="559131"/>
    <lineage>
        <taxon>Eukaryota</taxon>
        <taxon>Metazoa</taxon>
        <taxon>Ecdysozoa</taxon>
        <taxon>Arthropoda</taxon>
        <taxon>Hexapoda</taxon>
        <taxon>Insecta</taxon>
        <taxon>Pterygota</taxon>
        <taxon>Neoptera</taxon>
        <taxon>Endopterygota</taxon>
        <taxon>Coleoptera</taxon>
        <taxon>Polyphaga</taxon>
        <taxon>Cucujiformia</taxon>
        <taxon>Coccinelloidea</taxon>
        <taxon>Coccinellidae</taxon>
        <taxon>Scymninae</taxon>
        <taxon>Scymnini</taxon>
        <taxon>Cryptolaemus</taxon>
    </lineage>
</organism>
<proteinExistence type="predicted"/>
<comment type="caution">
    <text evidence="1">The sequence shown here is derived from an EMBL/GenBank/DDBJ whole genome shotgun (WGS) entry which is preliminary data.</text>
</comment>
<dbReference type="Gene3D" id="3.40.630.30">
    <property type="match status" value="1"/>
</dbReference>
<dbReference type="InterPro" id="IPR016181">
    <property type="entry name" value="Acyl_CoA_acyltransferase"/>
</dbReference>
<dbReference type="PANTHER" id="PTHR20905">
    <property type="entry name" value="N-ACETYLTRANSFERASE-RELATED"/>
    <property type="match status" value="1"/>
</dbReference>
<gene>
    <name evidence="1" type="ORF">HHI36_005504</name>
</gene>
<sequence>MSRKFRTEQLKLSQLNAEVQEELDRVKLQREKIFAPIIWKELPSMNIQITDLKDPKFEEAINLIKENFLDENLLCRNVNLVQDPVSVKSFLDRVRFHLKYRQSLIAFDLEKKEIAGVLLLKTVQKSDCGRIFGRVQMLEGDAFKQVMRFLGQITRKLDIYDYFGVDTYLDYIFPCVKKSYRHKGIGYQLMECGLKVAKAQNCPIVSGIFETHKCQKLAEKIGMKILYKLSYLDWKDEDGEMIFPEPGAGNYFCAVMGGEVTVPPPPPPPPKEEVVEVVQEKKLTRVQRLALMAQDKSKSQKNISLLSPGT</sequence>
<keyword evidence="2" id="KW-1185">Reference proteome</keyword>
<protein>
    <recommendedName>
        <fullName evidence="3">N-acetyltransferase domain-containing protein</fullName>
    </recommendedName>
</protein>